<dbReference type="GO" id="GO:0005829">
    <property type="term" value="C:cytosol"/>
    <property type="evidence" value="ECO:0007669"/>
    <property type="project" value="TreeGrafter"/>
</dbReference>
<comment type="caution">
    <text evidence="3">The sequence shown here is derived from an EMBL/GenBank/DDBJ whole genome shotgun (WGS) entry which is preliminary data.</text>
</comment>
<name>A0A5R8K7U9_9BACT</name>
<evidence type="ECO:0000256" key="1">
    <source>
        <dbReference type="ARBA" id="ARBA00007274"/>
    </source>
</evidence>
<reference evidence="3 4" key="1">
    <citation type="submission" date="2019-05" db="EMBL/GenBank/DDBJ databases">
        <title>Verrucobacter flavum gen. nov., sp. nov. a new member of the family Verrucomicrobiaceae.</title>
        <authorList>
            <person name="Szuroczki S."/>
            <person name="Abbaszade G."/>
            <person name="Szabo A."/>
            <person name="Felfoldi T."/>
            <person name="Schumann P."/>
            <person name="Boka K."/>
            <person name="Keki Z."/>
            <person name="Toumi M."/>
            <person name="Toth E."/>
        </authorList>
    </citation>
    <scope>NUCLEOTIDE SEQUENCE [LARGE SCALE GENOMIC DNA]</scope>
    <source>
        <strain evidence="3 4">MG-N-17</strain>
    </source>
</reference>
<dbReference type="Proteomes" id="UP000306196">
    <property type="component" value="Unassembled WGS sequence"/>
</dbReference>
<dbReference type="AlphaFoldDB" id="A0A5R8K7U9"/>
<evidence type="ECO:0000256" key="2">
    <source>
        <dbReference type="ARBA" id="ARBA00022679"/>
    </source>
</evidence>
<evidence type="ECO:0000313" key="3">
    <source>
        <dbReference type="EMBL" id="TLD68412.1"/>
    </source>
</evidence>
<dbReference type="CDD" id="cd05825">
    <property type="entry name" value="LbH_wcaF_like"/>
    <property type="match status" value="1"/>
</dbReference>
<proteinExistence type="inferred from homology"/>
<dbReference type="OrthoDB" id="9812571at2"/>
<sequence length="184" mass="20780">MTRMRQDLFDGSKGLDRGRPKWLEACWYLVKCVFFLSPLPWPSTWRCRLLRWFGADIGEGVVIKPRVNVHFPWKLEVGAHSWLGEEVFLLNFEPIRIGAHCCISQRAFLCTGNHDFRDPAFSYRNRPIVVEDGVWIGACVWVAPGVTVAEEAVVTAGSVVTNSLPSSMVCSGNPCVAVKDRWKK</sequence>
<dbReference type="PANTHER" id="PTHR23416">
    <property type="entry name" value="SIALIC ACID SYNTHASE-RELATED"/>
    <property type="match status" value="1"/>
</dbReference>
<gene>
    <name evidence="3" type="primary">wcaF</name>
    <name evidence="3" type="ORF">FEM03_22670</name>
</gene>
<dbReference type="InterPro" id="IPR011004">
    <property type="entry name" value="Trimer_LpxA-like_sf"/>
</dbReference>
<keyword evidence="2 3" id="KW-0808">Transferase</keyword>
<dbReference type="EMBL" id="VAUV01000025">
    <property type="protein sequence ID" value="TLD68412.1"/>
    <property type="molecule type" value="Genomic_DNA"/>
</dbReference>
<keyword evidence="4" id="KW-1185">Reference proteome</keyword>
<dbReference type="GO" id="GO:0008374">
    <property type="term" value="F:O-acyltransferase activity"/>
    <property type="evidence" value="ECO:0007669"/>
    <property type="project" value="TreeGrafter"/>
</dbReference>
<evidence type="ECO:0000313" key="4">
    <source>
        <dbReference type="Proteomes" id="UP000306196"/>
    </source>
</evidence>
<protein>
    <submittedName>
        <fullName evidence="3">Colanic acid biosynthesis acetyltransferase WcaF</fullName>
    </submittedName>
</protein>
<dbReference type="NCBIfam" id="NF007797">
    <property type="entry name" value="PRK10502.1"/>
    <property type="match status" value="1"/>
</dbReference>
<dbReference type="Gene3D" id="2.160.10.10">
    <property type="entry name" value="Hexapeptide repeat proteins"/>
    <property type="match status" value="1"/>
</dbReference>
<comment type="similarity">
    <text evidence="1">Belongs to the transferase hexapeptide repeat family.</text>
</comment>
<dbReference type="RefSeq" id="WP_138088603.1">
    <property type="nucleotide sequence ID" value="NZ_VAUV01000025.1"/>
</dbReference>
<dbReference type="SUPFAM" id="SSF51161">
    <property type="entry name" value="Trimeric LpxA-like enzymes"/>
    <property type="match status" value="1"/>
</dbReference>
<organism evidence="3 4">
    <name type="scientific">Phragmitibacter flavus</name>
    <dbReference type="NCBI Taxonomy" id="2576071"/>
    <lineage>
        <taxon>Bacteria</taxon>
        <taxon>Pseudomonadati</taxon>
        <taxon>Verrucomicrobiota</taxon>
        <taxon>Verrucomicrobiia</taxon>
        <taxon>Verrucomicrobiales</taxon>
        <taxon>Verrucomicrobiaceae</taxon>
        <taxon>Phragmitibacter</taxon>
    </lineage>
</organism>
<dbReference type="InterPro" id="IPR051159">
    <property type="entry name" value="Hexapeptide_acetyltransf"/>
</dbReference>
<dbReference type="PANTHER" id="PTHR23416:SF23">
    <property type="entry name" value="ACETYLTRANSFERASE C18B11.09C-RELATED"/>
    <property type="match status" value="1"/>
</dbReference>
<accession>A0A5R8K7U9</accession>